<dbReference type="PANTHER" id="PTHR33908:SF11">
    <property type="entry name" value="MEMBRANE PROTEIN"/>
    <property type="match status" value="1"/>
</dbReference>
<dbReference type="AlphaFoldDB" id="A0A0G1GEH5"/>
<evidence type="ECO:0000259" key="9">
    <source>
        <dbReference type="Pfam" id="PF13231"/>
    </source>
</evidence>
<feature type="transmembrane region" description="Helical" evidence="8">
    <location>
        <begin position="142"/>
        <end position="159"/>
    </location>
</feature>
<evidence type="ECO:0000256" key="6">
    <source>
        <dbReference type="ARBA" id="ARBA00022989"/>
    </source>
</evidence>
<feature type="transmembrane region" description="Helical" evidence="8">
    <location>
        <begin position="321"/>
        <end position="341"/>
    </location>
</feature>
<dbReference type="Proteomes" id="UP000034090">
    <property type="component" value="Unassembled WGS sequence"/>
</dbReference>
<evidence type="ECO:0000313" key="10">
    <source>
        <dbReference type="EMBL" id="KKS97268.1"/>
    </source>
</evidence>
<evidence type="ECO:0000256" key="4">
    <source>
        <dbReference type="ARBA" id="ARBA00022679"/>
    </source>
</evidence>
<dbReference type="EMBL" id="LCFQ01000013">
    <property type="protein sequence ID" value="KKS97268.1"/>
    <property type="molecule type" value="Genomic_DNA"/>
</dbReference>
<keyword evidence="7 8" id="KW-0472">Membrane</keyword>
<keyword evidence="6 8" id="KW-1133">Transmembrane helix</keyword>
<evidence type="ECO:0000256" key="1">
    <source>
        <dbReference type="ARBA" id="ARBA00004651"/>
    </source>
</evidence>
<comment type="subcellular location">
    <subcellularLocation>
        <location evidence="1">Cell membrane</location>
        <topology evidence="1">Multi-pass membrane protein</topology>
    </subcellularLocation>
</comment>
<feature type="transmembrane region" description="Helical" evidence="8">
    <location>
        <begin position="348"/>
        <end position="369"/>
    </location>
</feature>
<keyword evidence="2" id="KW-1003">Cell membrane</keyword>
<evidence type="ECO:0000256" key="5">
    <source>
        <dbReference type="ARBA" id="ARBA00022692"/>
    </source>
</evidence>
<dbReference type="GO" id="GO:0005886">
    <property type="term" value="C:plasma membrane"/>
    <property type="evidence" value="ECO:0007669"/>
    <property type="project" value="UniProtKB-SubCell"/>
</dbReference>
<feature type="transmembrane region" description="Helical" evidence="8">
    <location>
        <begin position="208"/>
        <end position="228"/>
    </location>
</feature>
<proteinExistence type="predicted"/>
<dbReference type="GO" id="GO:0009103">
    <property type="term" value="P:lipopolysaccharide biosynthetic process"/>
    <property type="evidence" value="ECO:0007669"/>
    <property type="project" value="UniProtKB-ARBA"/>
</dbReference>
<feature type="transmembrane region" description="Helical" evidence="8">
    <location>
        <begin position="269"/>
        <end position="290"/>
    </location>
</feature>
<feature type="transmembrane region" description="Helical" evidence="8">
    <location>
        <begin position="297"/>
        <end position="315"/>
    </location>
</feature>
<keyword evidence="3" id="KW-0328">Glycosyltransferase</keyword>
<feature type="domain" description="Glycosyltransferase RgtA/B/C/D-like" evidence="9">
    <location>
        <begin position="65"/>
        <end position="210"/>
    </location>
</feature>
<organism evidence="10 11">
    <name type="scientific">Candidatus Woesebacteria bacterium GW2011_GWB1_43_14</name>
    <dbReference type="NCBI Taxonomy" id="1618578"/>
    <lineage>
        <taxon>Bacteria</taxon>
        <taxon>Candidatus Woeseibacteriota</taxon>
    </lineage>
</organism>
<evidence type="ECO:0000256" key="8">
    <source>
        <dbReference type="SAM" id="Phobius"/>
    </source>
</evidence>
<dbReference type="PANTHER" id="PTHR33908">
    <property type="entry name" value="MANNOSYLTRANSFERASE YKCB-RELATED"/>
    <property type="match status" value="1"/>
</dbReference>
<keyword evidence="4" id="KW-0808">Transferase</keyword>
<comment type="caution">
    <text evidence="10">The sequence shown here is derived from an EMBL/GenBank/DDBJ whole genome shotgun (WGS) entry which is preliminary data.</text>
</comment>
<accession>A0A0G1GEH5</accession>
<gene>
    <name evidence="10" type="ORF">UV74_C0013G0390</name>
</gene>
<evidence type="ECO:0000256" key="2">
    <source>
        <dbReference type="ARBA" id="ARBA00022475"/>
    </source>
</evidence>
<feature type="transmembrane region" description="Helical" evidence="8">
    <location>
        <begin position="179"/>
        <end position="196"/>
    </location>
</feature>
<keyword evidence="5 8" id="KW-0812">Transmembrane</keyword>
<sequence length="517" mass="59061">MINFNKEKMVILLSVIVFLVALLLRAYNLTVLPVFADEAIYIRWAQVMQAEPTLRFLPLSDGKQPLFMWVMILLFKLISDPLSAGRFLSVLTGLGTMSGIIVLTYLLFRSTKASMYASLIYAVMPFAVFFDRMALVDSQLSMFGVWIFIFTLLSVRFVRLDMAMLAGFSLGGALLTKSPAMFFSLLIPVTIIFIKISENKWKQTIQLIKVLGGWVVIWGIGYAMFNILRLGPNFHLLGARNRDYVYPFSHLWENFRDPFVFHFDRAIEWLTTMGAYLLLPLAAVGVVGNYKKYFKEILFLLIIGFAPILIQAEFAKVFTARYVYFTLPYFVILASSAFIVFSGNLQKYLFIVLVVFIGLSTHYDLKLLFNPEKAPLPRSERSGYLEEWTAGTGIKEVADYLRMEYIREPEKKIVVGTEGYFGTLPDGLQIYLNDIREITIVGVGLSISEIPDSLKESKLAGNRTFLVANSSRLNFDKEFSEYGLKIISSYKKADRPFGLREYVVHGPYDTFYFFELE</sequence>
<dbReference type="InterPro" id="IPR038731">
    <property type="entry name" value="RgtA/B/C-like"/>
</dbReference>
<protein>
    <recommendedName>
        <fullName evidence="9">Glycosyltransferase RgtA/B/C/D-like domain-containing protein</fullName>
    </recommendedName>
</protein>
<feature type="transmembrane region" description="Helical" evidence="8">
    <location>
        <begin position="87"/>
        <end position="107"/>
    </location>
</feature>
<dbReference type="STRING" id="1618578.UV74_C0013G0390"/>
<dbReference type="Pfam" id="PF13231">
    <property type="entry name" value="PMT_2"/>
    <property type="match status" value="1"/>
</dbReference>
<dbReference type="GO" id="GO:0016763">
    <property type="term" value="F:pentosyltransferase activity"/>
    <property type="evidence" value="ECO:0007669"/>
    <property type="project" value="TreeGrafter"/>
</dbReference>
<dbReference type="InterPro" id="IPR050297">
    <property type="entry name" value="LipidA_mod_glycosyltrf_83"/>
</dbReference>
<name>A0A0G1GEH5_9BACT</name>
<evidence type="ECO:0000256" key="3">
    <source>
        <dbReference type="ARBA" id="ARBA00022676"/>
    </source>
</evidence>
<evidence type="ECO:0000313" key="11">
    <source>
        <dbReference type="Proteomes" id="UP000034090"/>
    </source>
</evidence>
<feature type="transmembrane region" description="Helical" evidence="8">
    <location>
        <begin position="113"/>
        <end position="130"/>
    </location>
</feature>
<reference evidence="10 11" key="1">
    <citation type="journal article" date="2015" name="Nature">
        <title>rRNA introns, odd ribosomes, and small enigmatic genomes across a large radiation of phyla.</title>
        <authorList>
            <person name="Brown C.T."/>
            <person name="Hug L.A."/>
            <person name="Thomas B.C."/>
            <person name="Sharon I."/>
            <person name="Castelle C.J."/>
            <person name="Singh A."/>
            <person name="Wilkins M.J."/>
            <person name="Williams K.H."/>
            <person name="Banfield J.F."/>
        </authorList>
    </citation>
    <scope>NUCLEOTIDE SEQUENCE [LARGE SCALE GENOMIC DNA]</scope>
</reference>
<evidence type="ECO:0000256" key="7">
    <source>
        <dbReference type="ARBA" id="ARBA00023136"/>
    </source>
</evidence>